<keyword evidence="2" id="KW-1185">Reference proteome</keyword>
<name>A0A151IU82_9HYME</name>
<dbReference type="EMBL" id="KQ980968">
    <property type="protein sequence ID" value="KYN10967.1"/>
    <property type="molecule type" value="Genomic_DNA"/>
</dbReference>
<proteinExistence type="predicted"/>
<protein>
    <submittedName>
        <fullName evidence="1">Uncharacterized protein</fullName>
    </submittedName>
</protein>
<feature type="non-terminal residue" evidence="1">
    <location>
        <position position="1"/>
    </location>
</feature>
<evidence type="ECO:0000313" key="2">
    <source>
        <dbReference type="Proteomes" id="UP000078492"/>
    </source>
</evidence>
<reference evidence="1 2" key="1">
    <citation type="submission" date="2015-09" db="EMBL/GenBank/DDBJ databases">
        <title>Trachymyrmex cornetzi WGS genome.</title>
        <authorList>
            <person name="Nygaard S."/>
            <person name="Hu H."/>
            <person name="Boomsma J."/>
            <person name="Zhang G."/>
        </authorList>
    </citation>
    <scope>NUCLEOTIDE SEQUENCE [LARGE SCALE GENOMIC DNA]</scope>
    <source>
        <strain evidence="1">Tcor2-1</strain>
        <tissue evidence="1">Whole body</tissue>
    </source>
</reference>
<evidence type="ECO:0000313" key="1">
    <source>
        <dbReference type="EMBL" id="KYN10967.1"/>
    </source>
</evidence>
<dbReference type="AlphaFoldDB" id="A0A151IU82"/>
<gene>
    <name evidence="1" type="ORF">ALC57_16893</name>
</gene>
<sequence length="76" mass="8600">YVERACLSLTPALCKHRFRITSPLFASVHLEINMHSLSFLSIPSGRRNASLITIIKEFLRSPKATAYPSLVKSKER</sequence>
<dbReference type="Proteomes" id="UP000078492">
    <property type="component" value="Unassembled WGS sequence"/>
</dbReference>
<organism evidence="1 2">
    <name type="scientific">Trachymyrmex cornetzi</name>
    <dbReference type="NCBI Taxonomy" id="471704"/>
    <lineage>
        <taxon>Eukaryota</taxon>
        <taxon>Metazoa</taxon>
        <taxon>Ecdysozoa</taxon>
        <taxon>Arthropoda</taxon>
        <taxon>Hexapoda</taxon>
        <taxon>Insecta</taxon>
        <taxon>Pterygota</taxon>
        <taxon>Neoptera</taxon>
        <taxon>Endopterygota</taxon>
        <taxon>Hymenoptera</taxon>
        <taxon>Apocrita</taxon>
        <taxon>Aculeata</taxon>
        <taxon>Formicoidea</taxon>
        <taxon>Formicidae</taxon>
        <taxon>Myrmicinae</taxon>
        <taxon>Trachymyrmex</taxon>
    </lineage>
</organism>
<accession>A0A151IU82</accession>